<evidence type="ECO:0000256" key="1">
    <source>
        <dbReference type="SAM" id="Phobius"/>
    </source>
</evidence>
<gene>
    <name evidence="2" type="ORF">F8566_01550</name>
</gene>
<dbReference type="AlphaFoldDB" id="A0A6H9YZW6"/>
<feature type="transmembrane region" description="Helical" evidence="1">
    <location>
        <begin position="79"/>
        <end position="102"/>
    </location>
</feature>
<dbReference type="InterPro" id="IPR025333">
    <property type="entry name" value="DUF4239"/>
</dbReference>
<dbReference type="Proteomes" id="UP000468735">
    <property type="component" value="Unassembled WGS sequence"/>
</dbReference>
<feature type="transmembrane region" description="Helical" evidence="1">
    <location>
        <begin position="243"/>
        <end position="265"/>
    </location>
</feature>
<feature type="transmembrane region" description="Helical" evidence="1">
    <location>
        <begin position="12"/>
        <end position="32"/>
    </location>
</feature>
<reference evidence="2 3" key="1">
    <citation type="submission" date="2019-09" db="EMBL/GenBank/DDBJ databases">
        <title>Actinomadura physcomitrii sp. nov., a novel actinomycete isolated from moss [Physcomitrium sphaericum (Ludw) Fuernr].</title>
        <authorList>
            <person name="Zhuang X."/>
            <person name="Liu C."/>
        </authorList>
    </citation>
    <scope>NUCLEOTIDE SEQUENCE [LARGE SCALE GENOMIC DNA]</scope>
    <source>
        <strain evidence="2 3">HMC1</strain>
    </source>
</reference>
<comment type="caution">
    <text evidence="2">The sequence shown here is derived from an EMBL/GenBank/DDBJ whole genome shotgun (WGS) entry which is preliminary data.</text>
</comment>
<dbReference type="OrthoDB" id="3427059at2"/>
<organism evidence="2 3">
    <name type="scientific">Actinomadura rudentiformis</name>
    <dbReference type="NCBI Taxonomy" id="359158"/>
    <lineage>
        <taxon>Bacteria</taxon>
        <taxon>Bacillati</taxon>
        <taxon>Actinomycetota</taxon>
        <taxon>Actinomycetes</taxon>
        <taxon>Streptosporangiales</taxon>
        <taxon>Thermomonosporaceae</taxon>
        <taxon>Actinomadura</taxon>
    </lineage>
</organism>
<keyword evidence="1" id="KW-0472">Membrane</keyword>
<dbReference type="Pfam" id="PF14023">
    <property type="entry name" value="Bestrophin-like"/>
    <property type="match status" value="1"/>
</dbReference>
<dbReference type="EMBL" id="WBMT01000001">
    <property type="protein sequence ID" value="KAB2352400.1"/>
    <property type="molecule type" value="Genomic_DNA"/>
</dbReference>
<sequence length="292" mass="32469">MGERRSERPPRHPIVIAQLVMFAGLAAVYIALQLFDPIPLWISAVLQIAIAMAGANLALSTVRRLYPPERRSSSDNDLISGSFATVGAVYALVLGFVIVVVWQQYTDTEATVGREANAIADLDRMARALPVDSQRQVQDAARTYLRLGVHEEWPMMARGASSTRAQAALVELWTVYTDMEAKERGSPLYERSVSRLNELGDNRRQRLNDSQQSVSPLMWVMLYVGGMITLITLCLFDAKSHDLHRFLAMTLAGMLTLALVLIGALESPFDENLPIPPEMFQAVLDNLRQLET</sequence>
<keyword evidence="1" id="KW-1133">Transmembrane helix</keyword>
<evidence type="ECO:0000313" key="3">
    <source>
        <dbReference type="Proteomes" id="UP000468735"/>
    </source>
</evidence>
<keyword evidence="3" id="KW-1185">Reference proteome</keyword>
<feature type="transmembrane region" description="Helical" evidence="1">
    <location>
        <begin position="217"/>
        <end position="236"/>
    </location>
</feature>
<name>A0A6H9YZW6_9ACTN</name>
<proteinExistence type="predicted"/>
<protein>
    <submittedName>
        <fullName evidence="2">DUF4239 domain-containing protein</fullName>
    </submittedName>
</protein>
<accession>A0A6H9YZW6</accession>
<feature type="transmembrane region" description="Helical" evidence="1">
    <location>
        <begin position="38"/>
        <end position="59"/>
    </location>
</feature>
<keyword evidence="1" id="KW-0812">Transmembrane</keyword>
<evidence type="ECO:0000313" key="2">
    <source>
        <dbReference type="EMBL" id="KAB2352400.1"/>
    </source>
</evidence>